<dbReference type="CDD" id="cd04673">
    <property type="entry name" value="NUDIX_ADPRase"/>
    <property type="match status" value="1"/>
</dbReference>
<dbReference type="PANTHER" id="PTHR43736">
    <property type="entry name" value="ADP-RIBOSE PYROPHOSPHATASE"/>
    <property type="match status" value="1"/>
</dbReference>
<evidence type="ECO:0000313" key="4">
    <source>
        <dbReference type="EMBL" id="RKX67096.1"/>
    </source>
</evidence>
<evidence type="ECO:0000256" key="1">
    <source>
        <dbReference type="ARBA" id="ARBA00022801"/>
    </source>
</evidence>
<dbReference type="InterPro" id="IPR015797">
    <property type="entry name" value="NUDIX_hydrolase-like_dom_sf"/>
</dbReference>
<comment type="similarity">
    <text evidence="2">Belongs to the Nudix hydrolase family.</text>
</comment>
<reference evidence="4 5" key="1">
    <citation type="submission" date="2018-06" db="EMBL/GenBank/DDBJ databases">
        <title>Extensive metabolic versatility and redundancy in microbially diverse, dynamic hydrothermal sediments.</title>
        <authorList>
            <person name="Dombrowski N."/>
            <person name="Teske A."/>
            <person name="Baker B.J."/>
        </authorList>
    </citation>
    <scope>NUCLEOTIDE SEQUENCE [LARGE SCALE GENOMIC DNA]</scope>
    <source>
        <strain evidence="4">B35_G9</strain>
    </source>
</reference>
<dbReference type="PRINTS" id="PR00502">
    <property type="entry name" value="NUDIXFAMILY"/>
</dbReference>
<evidence type="ECO:0000256" key="2">
    <source>
        <dbReference type="RuleBase" id="RU003476"/>
    </source>
</evidence>
<proteinExistence type="inferred from homology"/>
<dbReference type="Proteomes" id="UP000282321">
    <property type="component" value="Unassembled WGS sequence"/>
</dbReference>
<dbReference type="Pfam" id="PF00293">
    <property type="entry name" value="NUDIX"/>
    <property type="match status" value="1"/>
</dbReference>
<accession>A0A660S9E5</accession>
<dbReference type="InterPro" id="IPR020476">
    <property type="entry name" value="Nudix_hydrolase"/>
</dbReference>
<dbReference type="Gene3D" id="3.90.79.10">
    <property type="entry name" value="Nucleoside Triphosphate Pyrophosphohydrolase"/>
    <property type="match status" value="1"/>
</dbReference>
<dbReference type="EMBL" id="QNBC01000026">
    <property type="protein sequence ID" value="RKX67096.1"/>
    <property type="molecule type" value="Genomic_DNA"/>
</dbReference>
<name>A0A660S9E5_UNCT6</name>
<feature type="domain" description="Nudix hydrolase" evidence="3">
    <location>
        <begin position="35"/>
        <end position="164"/>
    </location>
</feature>
<dbReference type="InterPro" id="IPR020084">
    <property type="entry name" value="NUDIX_hydrolase_CS"/>
</dbReference>
<dbReference type="PROSITE" id="PS51462">
    <property type="entry name" value="NUDIX"/>
    <property type="match status" value="1"/>
</dbReference>
<organism evidence="4 5">
    <name type="scientific">candidate division TA06 bacterium</name>
    <dbReference type="NCBI Taxonomy" id="2250710"/>
    <lineage>
        <taxon>Bacteria</taxon>
        <taxon>Bacteria division TA06</taxon>
    </lineage>
</organism>
<dbReference type="GO" id="GO:0016787">
    <property type="term" value="F:hydrolase activity"/>
    <property type="evidence" value="ECO:0007669"/>
    <property type="project" value="UniProtKB-KW"/>
</dbReference>
<dbReference type="InterPro" id="IPR000086">
    <property type="entry name" value="NUDIX_hydrolase_dom"/>
</dbReference>
<sequence length="165" mass="18515">MNEYVYCPVCGAKLIEKNINNKKRKFCPECGFIYYKNPAPTVCGIVKNKNRLLLIKRGIPPHVGEWAFPCGFIEYGETAEEACLRELHEETGVEGKIKSLLSVKSIDTNEYGSILIINYAVVTVDEYLIAGDDAIGAKYFNVDEAKKVIIPEQLECLEYEEALLG</sequence>
<dbReference type="SUPFAM" id="SSF55811">
    <property type="entry name" value="Nudix"/>
    <property type="match status" value="1"/>
</dbReference>
<gene>
    <name evidence="4" type="ORF">DRP44_02925</name>
</gene>
<keyword evidence="1 2" id="KW-0378">Hydrolase</keyword>
<dbReference type="PROSITE" id="PS00893">
    <property type="entry name" value="NUDIX_BOX"/>
    <property type="match status" value="1"/>
</dbReference>
<dbReference type="PANTHER" id="PTHR43736:SF1">
    <property type="entry name" value="DIHYDRONEOPTERIN TRIPHOSPHATE DIPHOSPHATASE"/>
    <property type="match status" value="1"/>
</dbReference>
<protein>
    <submittedName>
        <fullName evidence="4">NUDIX hydrolase</fullName>
    </submittedName>
</protein>
<evidence type="ECO:0000313" key="5">
    <source>
        <dbReference type="Proteomes" id="UP000282321"/>
    </source>
</evidence>
<comment type="caution">
    <text evidence="4">The sequence shown here is derived from an EMBL/GenBank/DDBJ whole genome shotgun (WGS) entry which is preliminary data.</text>
</comment>
<evidence type="ECO:0000259" key="3">
    <source>
        <dbReference type="PROSITE" id="PS51462"/>
    </source>
</evidence>
<dbReference type="AlphaFoldDB" id="A0A660S9E5"/>